<proteinExistence type="predicted"/>
<reference evidence="2" key="1">
    <citation type="submission" date="2016-10" db="EMBL/GenBank/DDBJ databases">
        <authorList>
            <person name="Varghese N."/>
            <person name="Submissions S."/>
        </authorList>
    </citation>
    <scope>NUCLEOTIDE SEQUENCE [LARGE SCALE GENOMIC DNA]</scope>
    <source>
        <strain evidence="2">CGMCC 1.10784</strain>
    </source>
</reference>
<keyword evidence="2" id="KW-1185">Reference proteome</keyword>
<dbReference type="Proteomes" id="UP000198855">
    <property type="component" value="Unassembled WGS sequence"/>
</dbReference>
<gene>
    <name evidence="1" type="ORF">SAMN05216378_5853</name>
</gene>
<dbReference type="InterPro" id="IPR029058">
    <property type="entry name" value="AB_hydrolase_fold"/>
</dbReference>
<organism evidence="1 2">
    <name type="scientific">Paenibacillus catalpae</name>
    <dbReference type="NCBI Taxonomy" id="1045775"/>
    <lineage>
        <taxon>Bacteria</taxon>
        <taxon>Bacillati</taxon>
        <taxon>Bacillota</taxon>
        <taxon>Bacilli</taxon>
        <taxon>Bacillales</taxon>
        <taxon>Paenibacillaceae</taxon>
        <taxon>Paenibacillus</taxon>
    </lineage>
</organism>
<evidence type="ECO:0000313" key="2">
    <source>
        <dbReference type="Proteomes" id="UP000198855"/>
    </source>
</evidence>
<evidence type="ECO:0000313" key="1">
    <source>
        <dbReference type="EMBL" id="SFF29754.1"/>
    </source>
</evidence>
<dbReference type="STRING" id="1045775.SAMN05216378_5853"/>
<evidence type="ECO:0008006" key="3">
    <source>
        <dbReference type="Google" id="ProtNLM"/>
    </source>
</evidence>
<dbReference type="RefSeq" id="WP_091190413.1">
    <property type="nucleotide sequence ID" value="NZ_FOMT01000007.1"/>
</dbReference>
<sequence>MTAISGSTIRIYLLAGVATTKSYFDECRNQLDRLFRADGREPIIHILHPYGDVSRNLYRQIVEVGTDLTNRMSIGRIGGRAAFNQVKETMRGENEPMLFIGHSGGGAAAYQAGKMLHQQRLNRNFRIVQVGSPRIPIHPELRDKVCFLHSVDHEGKLSDPISRIGTWGGWTAEGSPVPRWNRYKYSPSIVEGIPLIGGHAHYFCHQTPYVDQDSVCNLDKTINRVRNWLLESWV</sequence>
<dbReference type="OrthoDB" id="2558990at2"/>
<dbReference type="AlphaFoldDB" id="A0A1I2HHY2"/>
<name>A0A1I2HHY2_9BACL</name>
<dbReference type="EMBL" id="FOMT01000007">
    <property type="protein sequence ID" value="SFF29754.1"/>
    <property type="molecule type" value="Genomic_DNA"/>
</dbReference>
<dbReference type="SUPFAM" id="SSF53474">
    <property type="entry name" value="alpha/beta-Hydrolases"/>
    <property type="match status" value="1"/>
</dbReference>
<protein>
    <recommendedName>
        <fullName evidence="3">Lipase (Class 3)</fullName>
    </recommendedName>
</protein>
<accession>A0A1I2HHY2</accession>